<proteinExistence type="predicted"/>
<gene>
    <name evidence="1" type="ORF">E8A74_09155</name>
</gene>
<comment type="caution">
    <text evidence="1">The sequence shown here is derived from an EMBL/GenBank/DDBJ whole genome shotgun (WGS) entry which is preliminary data.</text>
</comment>
<dbReference type="Proteomes" id="UP000309215">
    <property type="component" value="Unassembled WGS sequence"/>
</dbReference>
<evidence type="ECO:0000313" key="1">
    <source>
        <dbReference type="EMBL" id="TKD10174.1"/>
    </source>
</evidence>
<dbReference type="OrthoDB" id="5518048at2"/>
<evidence type="ECO:0000313" key="2">
    <source>
        <dbReference type="Proteomes" id="UP000309215"/>
    </source>
</evidence>
<name>A0A4V5PNA4_9BACT</name>
<organism evidence="1 2">
    <name type="scientific">Polyangium fumosum</name>
    <dbReference type="NCBI Taxonomy" id="889272"/>
    <lineage>
        <taxon>Bacteria</taxon>
        <taxon>Pseudomonadati</taxon>
        <taxon>Myxococcota</taxon>
        <taxon>Polyangia</taxon>
        <taxon>Polyangiales</taxon>
        <taxon>Polyangiaceae</taxon>
        <taxon>Polyangium</taxon>
    </lineage>
</organism>
<sequence length="368" mass="40126">MSAVTVESLFEELAGTIEQWTVPPSRIPGWTEPPRPWRATIDDALRVLSGDGRLARVDALGHPLVESLVAIATRPLWSFFAAEEGRNRALGELVQNLANPGRINQGLKGTCAATCVEIYLAMKDPAEYARLVAGLISASGRVTLRSGGELVCDEDILLPSAGERGRNPISRIFQAACMEFAYPDLDYDNIMDCHFKGEECIGGGLEMGAFERLLVAVTGKPWKTLSTQHAMMAKALAKLGISTEGVADLARDGLSIVEQSTRKGEPVFATIVLPAVTSFQGNTGGEPIRHAEHKILVLSVDGAEGVVHYDDPIDPHERWFEGANVRIEDEYGRCSMPIADFERLLGDLSYREELWDRSLPRPMVGNQG</sequence>
<accession>A0A4V5PNA4</accession>
<dbReference type="EMBL" id="SSMQ01000007">
    <property type="protein sequence ID" value="TKD10174.1"/>
    <property type="molecule type" value="Genomic_DNA"/>
</dbReference>
<dbReference type="AlphaFoldDB" id="A0A4V5PNA4"/>
<dbReference type="RefSeq" id="WP_136928574.1">
    <property type="nucleotide sequence ID" value="NZ_SSMQ01000007.1"/>
</dbReference>
<reference evidence="1 2" key="1">
    <citation type="submission" date="2019-04" db="EMBL/GenBank/DDBJ databases">
        <authorList>
            <person name="Li Y."/>
            <person name="Wang J."/>
        </authorList>
    </citation>
    <scope>NUCLEOTIDE SEQUENCE [LARGE SCALE GENOMIC DNA]</scope>
    <source>
        <strain evidence="1 2">DSM 14668</strain>
    </source>
</reference>
<protein>
    <submittedName>
        <fullName evidence="1">Uncharacterized protein</fullName>
    </submittedName>
</protein>
<keyword evidence="2" id="KW-1185">Reference proteome</keyword>